<reference evidence="5" key="1">
    <citation type="submission" date="2023-03" db="EMBL/GenBank/DDBJ databases">
        <title>Chromosome-level genomes of two armyworms, Mythimna separata and Mythimna loreyi, provide insights into the biosynthesis and reception of sex pheromones.</title>
        <authorList>
            <person name="Zhao H."/>
        </authorList>
    </citation>
    <scope>NUCLEOTIDE SEQUENCE</scope>
    <source>
        <strain evidence="5">BeijingLab</strain>
        <tissue evidence="5">Pupa</tissue>
    </source>
</reference>
<dbReference type="AlphaFoldDB" id="A0AAD7YXE5"/>
<name>A0AAD7YXE5_MYTSE</name>
<protein>
    <submittedName>
        <fullName evidence="5">Uncharacterized protein</fullName>
    </submittedName>
</protein>
<evidence type="ECO:0000256" key="1">
    <source>
        <dbReference type="ARBA" id="ARBA00022460"/>
    </source>
</evidence>
<dbReference type="InterPro" id="IPR000618">
    <property type="entry name" value="Insect_cuticle"/>
</dbReference>
<dbReference type="InterPro" id="IPR031311">
    <property type="entry name" value="CHIT_BIND_RR_consensus"/>
</dbReference>
<dbReference type="GO" id="GO:0008010">
    <property type="term" value="F:structural constituent of chitin-based larval cuticle"/>
    <property type="evidence" value="ECO:0007669"/>
    <property type="project" value="TreeGrafter"/>
</dbReference>
<dbReference type="Proteomes" id="UP001231518">
    <property type="component" value="Chromosome 16"/>
</dbReference>
<keyword evidence="1 3" id="KW-0193">Cuticle</keyword>
<sequence length="130" mass="13885">MKSFIVAACLIACVYAASPEQTAQILRSSSDQTPEGNFQYSFETDNGINAQASGAVKPLGKDEVAIEITGSNSYTGPDGVVYAVNYVANENGFQAQGAHLPTPPPTDPIPEYIQRSLEYIAAHPYTEKKA</sequence>
<evidence type="ECO:0000313" key="5">
    <source>
        <dbReference type="EMBL" id="KAJ8731544.1"/>
    </source>
</evidence>
<evidence type="ECO:0000256" key="2">
    <source>
        <dbReference type="ARBA" id="ARBA00022729"/>
    </source>
</evidence>
<dbReference type="PROSITE" id="PS00233">
    <property type="entry name" value="CHIT_BIND_RR_1"/>
    <property type="match status" value="1"/>
</dbReference>
<feature type="signal peptide" evidence="4">
    <location>
        <begin position="1"/>
        <end position="16"/>
    </location>
</feature>
<dbReference type="Pfam" id="PF00379">
    <property type="entry name" value="Chitin_bind_4"/>
    <property type="match status" value="1"/>
</dbReference>
<proteinExistence type="predicted"/>
<dbReference type="PRINTS" id="PR00947">
    <property type="entry name" value="CUTICLE"/>
</dbReference>
<keyword evidence="6" id="KW-1185">Reference proteome</keyword>
<dbReference type="EMBL" id="JARGEI010000005">
    <property type="protein sequence ID" value="KAJ8731544.1"/>
    <property type="molecule type" value="Genomic_DNA"/>
</dbReference>
<dbReference type="PROSITE" id="PS51155">
    <property type="entry name" value="CHIT_BIND_RR_2"/>
    <property type="match status" value="1"/>
</dbReference>
<feature type="chain" id="PRO_5042059117" evidence="4">
    <location>
        <begin position="17"/>
        <end position="130"/>
    </location>
</feature>
<dbReference type="PANTHER" id="PTHR10380:SF173">
    <property type="entry name" value="CUTICULAR PROTEIN 47EF, ISOFORM C-RELATED"/>
    <property type="match status" value="1"/>
</dbReference>
<dbReference type="PANTHER" id="PTHR10380">
    <property type="entry name" value="CUTICLE PROTEIN"/>
    <property type="match status" value="1"/>
</dbReference>
<dbReference type="GO" id="GO:0062129">
    <property type="term" value="C:chitin-based extracellular matrix"/>
    <property type="evidence" value="ECO:0007669"/>
    <property type="project" value="TreeGrafter"/>
</dbReference>
<keyword evidence="2 4" id="KW-0732">Signal</keyword>
<gene>
    <name evidence="5" type="ORF">PYW07_004708</name>
</gene>
<evidence type="ECO:0000256" key="4">
    <source>
        <dbReference type="SAM" id="SignalP"/>
    </source>
</evidence>
<evidence type="ECO:0000313" key="6">
    <source>
        <dbReference type="Proteomes" id="UP001231518"/>
    </source>
</evidence>
<organism evidence="5 6">
    <name type="scientific">Mythimna separata</name>
    <name type="common">Oriental armyworm</name>
    <name type="synonym">Pseudaletia separata</name>
    <dbReference type="NCBI Taxonomy" id="271217"/>
    <lineage>
        <taxon>Eukaryota</taxon>
        <taxon>Metazoa</taxon>
        <taxon>Ecdysozoa</taxon>
        <taxon>Arthropoda</taxon>
        <taxon>Hexapoda</taxon>
        <taxon>Insecta</taxon>
        <taxon>Pterygota</taxon>
        <taxon>Neoptera</taxon>
        <taxon>Endopterygota</taxon>
        <taxon>Lepidoptera</taxon>
        <taxon>Glossata</taxon>
        <taxon>Ditrysia</taxon>
        <taxon>Noctuoidea</taxon>
        <taxon>Noctuidae</taxon>
        <taxon>Noctuinae</taxon>
        <taxon>Hadenini</taxon>
        <taxon>Mythimna</taxon>
    </lineage>
</organism>
<accession>A0AAD7YXE5</accession>
<evidence type="ECO:0000256" key="3">
    <source>
        <dbReference type="PROSITE-ProRule" id="PRU00497"/>
    </source>
</evidence>
<comment type="caution">
    <text evidence="5">The sequence shown here is derived from an EMBL/GenBank/DDBJ whole genome shotgun (WGS) entry which is preliminary data.</text>
</comment>
<dbReference type="InterPro" id="IPR050468">
    <property type="entry name" value="Cuticle_Struct_Prot"/>
</dbReference>